<dbReference type="EMBL" id="CAAE01015029">
    <property type="protein sequence ID" value="CAG11150.1"/>
    <property type="molecule type" value="Genomic_DNA"/>
</dbReference>
<comment type="caution">
    <text evidence="22">The sequence shown here is derived from an EMBL/GenBank/DDBJ whole genome shotgun (WGS) entry which is preliminary data.</text>
</comment>
<evidence type="ECO:0000256" key="12">
    <source>
        <dbReference type="ARBA" id="ARBA00022740"/>
    </source>
</evidence>
<evidence type="ECO:0000256" key="3">
    <source>
        <dbReference type="ARBA" id="ARBA00004289"/>
    </source>
</evidence>
<keyword evidence="12" id="KW-1009">Hearing</keyword>
<evidence type="ECO:0000313" key="22">
    <source>
        <dbReference type="EMBL" id="CAG11150.1"/>
    </source>
</evidence>
<feature type="coiled-coil region" evidence="19">
    <location>
        <begin position="51"/>
        <end position="107"/>
    </location>
</feature>
<dbReference type="GO" id="GO:0006935">
    <property type="term" value="P:chemotaxis"/>
    <property type="evidence" value="ECO:0007669"/>
    <property type="project" value="UniProtKB-KW"/>
</dbReference>
<evidence type="ECO:0000256" key="16">
    <source>
        <dbReference type="ARBA" id="ARBA00023136"/>
    </source>
</evidence>
<keyword evidence="13" id="KW-0221">Differentiation</keyword>
<feature type="coiled-coil region" evidence="19">
    <location>
        <begin position="621"/>
        <end position="658"/>
    </location>
</feature>
<comment type="subcellular location">
    <subcellularLocation>
        <location evidence="1">Apical cell membrane</location>
    </subcellularLocation>
    <subcellularLocation>
        <location evidence="4">Cell projection</location>
        <location evidence="4">Filopodium</location>
    </subcellularLocation>
    <subcellularLocation>
        <location evidence="3">Cell projection</location>
        <location evidence="3">Stereocilium membrane</location>
    </subcellularLocation>
    <subcellularLocation>
        <location evidence="2">Cytoplasm</location>
        <location evidence="2">Cytoskeleton</location>
    </subcellularLocation>
</comment>
<feature type="compositionally biased region" description="Acidic residues" evidence="20">
    <location>
        <begin position="484"/>
        <end position="499"/>
    </location>
</feature>
<dbReference type="PANTHER" id="PTHR15829:SF2">
    <property type="entry name" value="RHO FAMILY-INTERACTING CELL POLARIZATION REGULATOR 2"/>
    <property type="match status" value="1"/>
</dbReference>
<evidence type="ECO:0000256" key="15">
    <source>
        <dbReference type="ARBA" id="ARBA00023054"/>
    </source>
</evidence>
<organism evidence="22">
    <name type="scientific">Tetraodon nigroviridis</name>
    <name type="common">Spotted green pufferfish</name>
    <name type="synonym">Chelonodon nigroviridis</name>
    <dbReference type="NCBI Taxonomy" id="99883"/>
    <lineage>
        <taxon>Eukaryota</taxon>
        <taxon>Metazoa</taxon>
        <taxon>Chordata</taxon>
        <taxon>Craniata</taxon>
        <taxon>Vertebrata</taxon>
        <taxon>Euteleostomi</taxon>
        <taxon>Actinopterygii</taxon>
        <taxon>Neopterygii</taxon>
        <taxon>Teleostei</taxon>
        <taxon>Neoteleostei</taxon>
        <taxon>Acanthomorphata</taxon>
        <taxon>Eupercaria</taxon>
        <taxon>Tetraodontiformes</taxon>
        <taxon>Tetradontoidea</taxon>
        <taxon>Tetraodontidae</taxon>
        <taxon>Tetraodon</taxon>
    </lineage>
</organism>
<dbReference type="GO" id="GO:0060171">
    <property type="term" value="C:stereocilium membrane"/>
    <property type="evidence" value="ECO:0007669"/>
    <property type="project" value="UniProtKB-SubCell"/>
</dbReference>
<dbReference type="SUPFAM" id="SSF48371">
    <property type="entry name" value="ARM repeat"/>
    <property type="match status" value="1"/>
</dbReference>
<evidence type="ECO:0000256" key="1">
    <source>
        <dbReference type="ARBA" id="ARBA00004221"/>
    </source>
</evidence>
<feature type="domain" description="FAM65 N-terminal" evidence="21">
    <location>
        <begin position="3"/>
        <end position="230"/>
    </location>
</feature>
<evidence type="ECO:0000256" key="6">
    <source>
        <dbReference type="ARBA" id="ARBA00013627"/>
    </source>
</evidence>
<dbReference type="AlphaFoldDB" id="Q4RKD2"/>
<evidence type="ECO:0000256" key="9">
    <source>
        <dbReference type="ARBA" id="ARBA00022500"/>
    </source>
</evidence>
<keyword evidence="18" id="KW-0966">Cell projection</keyword>
<dbReference type="KEGG" id="tng:GSTEN00033011G001"/>
<dbReference type="InterPro" id="IPR031780">
    <property type="entry name" value="FAM65_N"/>
</dbReference>
<dbReference type="InterPro" id="IPR026136">
    <property type="entry name" value="RIPOR3"/>
</dbReference>
<protein>
    <recommendedName>
        <fullName evidence="6">Rho family-interacting cell polarization regulator 2</fullName>
    </recommendedName>
</protein>
<evidence type="ECO:0000256" key="10">
    <source>
        <dbReference type="ARBA" id="ARBA00022541"/>
    </source>
</evidence>
<keyword evidence="17" id="KW-0206">Cytoskeleton</keyword>
<feature type="compositionally biased region" description="Basic residues" evidence="20">
    <location>
        <begin position="10"/>
        <end position="21"/>
    </location>
</feature>
<evidence type="ECO:0000256" key="14">
    <source>
        <dbReference type="ARBA" id="ARBA00022889"/>
    </source>
</evidence>
<dbReference type="GO" id="GO:0007517">
    <property type="term" value="P:muscle organ development"/>
    <property type="evidence" value="ECO:0007669"/>
    <property type="project" value="UniProtKB-KW"/>
</dbReference>
<dbReference type="PANTHER" id="PTHR15829">
    <property type="entry name" value="PROTEIN KINASE PKN/PRK1, EFFECTOR"/>
    <property type="match status" value="1"/>
</dbReference>
<evidence type="ECO:0000256" key="8">
    <source>
        <dbReference type="ARBA" id="ARBA00022490"/>
    </source>
</evidence>
<evidence type="ECO:0000256" key="13">
    <source>
        <dbReference type="ARBA" id="ARBA00022782"/>
    </source>
</evidence>
<keyword evidence="8" id="KW-0963">Cytoplasm</keyword>
<accession>Q4RKD2</accession>
<keyword evidence="11" id="KW-0734">Signal transduction inhibitor</keyword>
<feature type="compositionally biased region" description="Acidic residues" evidence="20">
    <location>
        <begin position="516"/>
        <end position="525"/>
    </location>
</feature>
<feature type="domain" description="FAM65 N-terminal" evidence="21">
    <location>
        <begin position="263"/>
        <end position="359"/>
    </location>
</feature>
<keyword evidence="7" id="KW-1003">Cell membrane</keyword>
<dbReference type="GO" id="GO:0007155">
    <property type="term" value="P:cell adhesion"/>
    <property type="evidence" value="ECO:0007669"/>
    <property type="project" value="UniProtKB-KW"/>
</dbReference>
<feature type="coiled-coil region" evidence="19">
    <location>
        <begin position="138"/>
        <end position="165"/>
    </location>
</feature>
<dbReference type="InterPro" id="IPR016024">
    <property type="entry name" value="ARM-type_fold"/>
</dbReference>
<dbReference type="Gene3D" id="1.25.10.10">
    <property type="entry name" value="Leucine-rich Repeat Variant"/>
    <property type="match status" value="1"/>
</dbReference>
<feature type="region of interest" description="Disordered" evidence="20">
    <location>
        <begin position="432"/>
        <end position="551"/>
    </location>
</feature>
<dbReference type="Pfam" id="PF15903">
    <property type="entry name" value="PL48"/>
    <property type="match status" value="2"/>
</dbReference>
<gene>
    <name evidence="22" type="ORF">GSTENG00033011001</name>
</gene>
<feature type="compositionally biased region" description="Low complexity" evidence="20">
    <location>
        <begin position="432"/>
        <end position="450"/>
    </location>
</feature>
<comment type="similarity">
    <text evidence="5">Belongs to the RIPOR family.</text>
</comment>
<evidence type="ECO:0000256" key="17">
    <source>
        <dbReference type="ARBA" id="ARBA00023212"/>
    </source>
</evidence>
<sequence>MGNTAVQKKPQSKPKKPHLSGHKAGSASREPQPQRLDEVYAALKRGLDEYLEVHQTELDKLLSLMKDMKRNSRLGVLYDLDKQMKTIERYMRRLEFHMSKVDELYEAFCIQSRLREGAIRMKQAFSSSPSTKGTKESIAEVNRRYKEYTENMSVFESELENLLGEFHIKMKGLAGFARLCPGDQYEIFMRYGRQRWKLKGRIEVNSRQSWDGDEMVFMPLISDLINIKVLLNGDAAMAGESARTSRLVFQINSQSGLFFLGRLQVTELKGLASHMLVGSVICETKELFTAMPQVVAVDVNDLGTIKLNLEVTWHPFDVEDFTLSSGNVSKATVLQRRVSVYSQGTPETPTFQDASFFKWRPYPVERQRLSFLHMLRDTLLEKLRRSRSFGDLASLRPRPKSSLEVYSTLPDDVFENGGCGVAECKRLSFTFSDTSGSTPSPSPAPSCHSPGQSNPEITVTPPETDPTSAQNLPTREGSIAEEHLMEEEEEEEDADEEDGERGSRGSGATSGSLASDEAEAAEDSEWERTESQRNSASNCDSAAPSLCSDGRLSTVAPEDVFLDHSDELKPVELDTEEAGSLTRQLVRRLTSSEMVVPTEGGGGGGGGGLGWAGEGSRAFLESSLEEAIQSLLMNLESLTHRCRELQDLEQEVMRLEDLLKCRLPGHRSRSSSLSLTVESALESFDFLNTSDFDDDDTGDDNAFLSIPQRSPLFDTDGERIGGQHPEARGHLSEALTEDTGVGNSVAGSPLPLTTGNENLDVAIVIHLQYCNHLIQQLLTAGGAVWQRRSLLVKLAGQTQLLEELAEISVDRLGAITCAADGVLMSIILPLIPTRAPAGPGPPEHLTSWFSLSLTALPGLAERPQLMTLWSECSGSAGLFHTTLDRVLQHMHQRYAAALQERHPLSADAVIGVVVGEMVDRSDLVPAALSQDVLTVFQFYSYILQHEVQDMETHLLYLAREGVFAEALCRGEHSECVRELEEMPVSSLWPRKRTLRALASLLTAEDPRVNKAAADYLSSGASHGHFRARAVECYTQALSEAGGQTQRAACSALSCLQAVESIKAVVALCDSADEELRHVAIETLLTFGEEGRLAYEQLDSLPGEMIRLGTWRGNAVTTAF</sequence>
<dbReference type="GO" id="GO:0005856">
    <property type="term" value="C:cytoskeleton"/>
    <property type="evidence" value="ECO:0007669"/>
    <property type="project" value="UniProtKB-SubCell"/>
</dbReference>
<evidence type="ECO:0000256" key="11">
    <source>
        <dbReference type="ARBA" id="ARBA00022700"/>
    </source>
</evidence>
<feature type="compositionally biased region" description="Low complexity" evidence="20">
    <location>
        <begin position="506"/>
        <end position="515"/>
    </location>
</feature>
<keyword evidence="15 19" id="KW-0175">Coiled coil</keyword>
<evidence type="ECO:0000256" key="5">
    <source>
        <dbReference type="ARBA" id="ARBA00005744"/>
    </source>
</evidence>
<dbReference type="GO" id="GO:0016324">
    <property type="term" value="C:apical plasma membrane"/>
    <property type="evidence" value="ECO:0007669"/>
    <property type="project" value="UniProtKB-SubCell"/>
</dbReference>
<dbReference type="GO" id="GO:0007605">
    <property type="term" value="P:sensory perception of sound"/>
    <property type="evidence" value="ECO:0007669"/>
    <property type="project" value="UniProtKB-KW"/>
</dbReference>
<evidence type="ECO:0000256" key="18">
    <source>
        <dbReference type="ARBA" id="ARBA00023273"/>
    </source>
</evidence>
<evidence type="ECO:0000259" key="21">
    <source>
        <dbReference type="Pfam" id="PF15903"/>
    </source>
</evidence>
<keyword evidence="10" id="KW-0517">Myogenesis</keyword>
<dbReference type="GO" id="GO:0030175">
    <property type="term" value="C:filopodium"/>
    <property type="evidence" value="ECO:0007669"/>
    <property type="project" value="UniProtKB-SubCell"/>
</dbReference>
<evidence type="ECO:0000256" key="2">
    <source>
        <dbReference type="ARBA" id="ARBA00004245"/>
    </source>
</evidence>
<feature type="region of interest" description="Disordered" evidence="20">
    <location>
        <begin position="1"/>
        <end position="35"/>
    </location>
</feature>
<dbReference type="OrthoDB" id="9999654at2759"/>
<reference evidence="22" key="2">
    <citation type="submission" date="2004-02" db="EMBL/GenBank/DDBJ databases">
        <authorList>
            <consortium name="Genoscope"/>
            <consortium name="Whitehead Institute Centre for Genome Research"/>
        </authorList>
    </citation>
    <scope>NUCLEOTIDE SEQUENCE</scope>
</reference>
<dbReference type="GO" id="GO:0009968">
    <property type="term" value="P:negative regulation of signal transduction"/>
    <property type="evidence" value="ECO:0007669"/>
    <property type="project" value="UniProtKB-KW"/>
</dbReference>
<dbReference type="GO" id="GO:0030154">
    <property type="term" value="P:cell differentiation"/>
    <property type="evidence" value="ECO:0007669"/>
    <property type="project" value="UniProtKB-KW"/>
</dbReference>
<keyword evidence="16" id="KW-0472">Membrane</keyword>
<evidence type="ECO:0000256" key="20">
    <source>
        <dbReference type="SAM" id="MobiDB-lite"/>
    </source>
</evidence>
<keyword evidence="9" id="KW-0145">Chemotaxis</keyword>
<keyword evidence="14" id="KW-0130">Cell adhesion</keyword>
<name>Q4RKD2_TETNG</name>
<evidence type="ECO:0000256" key="7">
    <source>
        <dbReference type="ARBA" id="ARBA00022475"/>
    </source>
</evidence>
<dbReference type="InterPro" id="IPR011989">
    <property type="entry name" value="ARM-like"/>
</dbReference>
<evidence type="ECO:0000256" key="4">
    <source>
        <dbReference type="ARBA" id="ARBA00004486"/>
    </source>
</evidence>
<proteinExistence type="inferred from homology"/>
<reference evidence="22" key="1">
    <citation type="journal article" date="2004" name="Nature">
        <title>Genome duplication in the teleost fish Tetraodon nigroviridis reveals the early vertebrate proto-karyotype.</title>
        <authorList>
            <person name="Jaillon O."/>
            <person name="Aury J.-M."/>
            <person name="Brunet F."/>
            <person name="Petit J.-L."/>
            <person name="Stange-Thomann N."/>
            <person name="Mauceli E."/>
            <person name="Bouneau L."/>
            <person name="Fischer C."/>
            <person name="Ozouf-Costaz C."/>
            <person name="Bernot A."/>
            <person name="Nicaud S."/>
            <person name="Jaffe D."/>
            <person name="Fisher S."/>
            <person name="Lutfalla G."/>
            <person name="Dossat C."/>
            <person name="Segurens B."/>
            <person name="Dasilva C."/>
            <person name="Salanoubat M."/>
            <person name="Levy M."/>
            <person name="Boudet N."/>
            <person name="Castellano S."/>
            <person name="Anthouard V."/>
            <person name="Jubin C."/>
            <person name="Castelli V."/>
            <person name="Katinka M."/>
            <person name="Vacherie B."/>
            <person name="Biemont C."/>
            <person name="Skalli Z."/>
            <person name="Cattolico L."/>
            <person name="Poulain J."/>
            <person name="De Berardinis V."/>
            <person name="Cruaud C."/>
            <person name="Duprat S."/>
            <person name="Brottier P."/>
            <person name="Coutanceau J.-P."/>
            <person name="Gouzy J."/>
            <person name="Parra G."/>
            <person name="Lardier G."/>
            <person name="Chapple C."/>
            <person name="McKernan K.J."/>
            <person name="McEwan P."/>
            <person name="Bosak S."/>
            <person name="Kellis M."/>
            <person name="Volff J.-N."/>
            <person name="Guigo R."/>
            <person name="Zody M.C."/>
            <person name="Mesirov J."/>
            <person name="Lindblad-Toh K."/>
            <person name="Birren B."/>
            <person name="Nusbaum C."/>
            <person name="Kahn D."/>
            <person name="Robinson-Rechavi M."/>
            <person name="Laudet V."/>
            <person name="Schachter V."/>
            <person name="Quetier F."/>
            <person name="Saurin W."/>
            <person name="Scarpelli C."/>
            <person name="Wincker P."/>
            <person name="Lander E.S."/>
            <person name="Weissenbach J."/>
            <person name="Roest Crollius H."/>
        </authorList>
    </citation>
    <scope>NUCLEOTIDE SEQUENCE [LARGE SCALE GENOMIC DNA]</scope>
</reference>
<evidence type="ECO:0000256" key="19">
    <source>
        <dbReference type="SAM" id="Coils"/>
    </source>
</evidence>